<keyword evidence="7" id="KW-0808">Transferase</keyword>
<evidence type="ECO:0000256" key="9">
    <source>
        <dbReference type="ARBA" id="ARBA00022723"/>
    </source>
</evidence>
<feature type="compositionally biased region" description="Polar residues" evidence="17">
    <location>
        <begin position="407"/>
        <end position="421"/>
    </location>
</feature>
<feature type="compositionally biased region" description="Low complexity" evidence="17">
    <location>
        <begin position="336"/>
        <end position="350"/>
    </location>
</feature>
<sequence length="473" mass="52228">MTLPLIKLISASQPDFVRASQKDESYQELLIDSCHEAVRRVLGPYSALKFSRQSKFVAQLLYYGLTTGCGSQTLGEEYCNMLQVTPDGGIPFTSHRLALTLLQSLAPYIAESTTLFLDRKAAERAESQALGNSRETQQATAAATSEDGDARRRASSSPTAATSEDGDARRRASSSPTEVVSSSKLSSEGTAKCEQNTTADFHATRAEERGSVAGEHCLDSRLTTEEELENANMSVTTLSALFKRLTNRLLLWWPLYLRPSLSYLSRLHLALFYCYGTYYQMSHRLTNIQYVSTSRPLQGPSSYRALGLLLICQLLVVAVIEVRRQSAQLALTRVQSGSNDSRSSYNNNRSIDSSMRANSFVLKEEDEYEELFSSETRGHAESSANDEHSRVVRKGQGNPMSPPTGLEPTSQESQHQNTAKKSYTLAARAQCPLCLSQRTHPTSTPCGHVFCWTYGARVHNSEVVTSLVSKIDD</sequence>
<keyword evidence="9" id="KW-0479">Metal-binding</keyword>
<comment type="catalytic activity">
    <reaction evidence="1">
        <text>S-ubiquitinyl-[E2 ubiquitin-conjugating enzyme]-L-cysteine + [acceptor protein]-L-lysine = [E2 ubiquitin-conjugating enzyme]-L-cysteine + N(6)-ubiquitinyl-[acceptor protein]-L-lysine.</text>
        <dbReference type="EC" id="2.3.2.27"/>
    </reaction>
</comment>
<dbReference type="GO" id="GO:0061630">
    <property type="term" value="F:ubiquitin protein ligase activity"/>
    <property type="evidence" value="ECO:0007669"/>
    <property type="project" value="UniProtKB-EC"/>
</dbReference>
<evidence type="ECO:0000256" key="13">
    <source>
        <dbReference type="ARBA" id="ARBA00022927"/>
    </source>
</evidence>
<keyword evidence="16" id="KW-0576">Peroxisome</keyword>
<feature type="domain" description="Pex N-terminal" evidence="18">
    <location>
        <begin position="23"/>
        <end position="125"/>
    </location>
</feature>
<evidence type="ECO:0000256" key="12">
    <source>
        <dbReference type="ARBA" id="ARBA00022833"/>
    </source>
</evidence>
<dbReference type="Proteomes" id="UP000232323">
    <property type="component" value="Unassembled WGS sequence"/>
</dbReference>
<feature type="region of interest" description="Disordered" evidence="17">
    <location>
        <begin position="127"/>
        <end position="195"/>
    </location>
</feature>
<feature type="region of interest" description="Disordered" evidence="17">
    <location>
        <begin position="371"/>
        <end position="421"/>
    </location>
</feature>
<dbReference type="OrthoDB" id="6270329at2759"/>
<dbReference type="GO" id="GO:0016558">
    <property type="term" value="P:protein import into peroxisome matrix"/>
    <property type="evidence" value="ECO:0007669"/>
    <property type="project" value="InterPro"/>
</dbReference>
<dbReference type="Pfam" id="PF04757">
    <property type="entry name" value="Pex2_Pex12"/>
    <property type="match status" value="2"/>
</dbReference>
<evidence type="ECO:0000256" key="5">
    <source>
        <dbReference type="ARBA" id="ARBA00012483"/>
    </source>
</evidence>
<keyword evidence="11" id="KW-0833">Ubl conjugation pathway</keyword>
<gene>
    <name evidence="19" type="ORF">CEUSTIGMA_g6800.t1</name>
</gene>
<feature type="compositionally biased region" description="Basic and acidic residues" evidence="17">
    <location>
        <begin position="376"/>
        <end position="390"/>
    </location>
</feature>
<feature type="domain" description="Pex N-terminal" evidence="18">
    <location>
        <begin position="228"/>
        <end position="321"/>
    </location>
</feature>
<comment type="subcellular location">
    <subcellularLocation>
        <location evidence="2">Peroxisome membrane</location>
        <topology evidence="2">Multi-pass membrane protein</topology>
    </subcellularLocation>
</comment>
<keyword evidence="10" id="KW-0863">Zinc-finger</keyword>
<dbReference type="EMBL" id="BEGY01000041">
    <property type="protein sequence ID" value="GAX79358.1"/>
    <property type="molecule type" value="Genomic_DNA"/>
</dbReference>
<evidence type="ECO:0000256" key="14">
    <source>
        <dbReference type="ARBA" id="ARBA00022989"/>
    </source>
</evidence>
<dbReference type="EC" id="2.3.2.27" evidence="5"/>
<proteinExistence type="inferred from homology"/>
<feature type="region of interest" description="Disordered" evidence="17">
    <location>
        <begin position="331"/>
        <end position="350"/>
    </location>
</feature>
<evidence type="ECO:0000256" key="11">
    <source>
        <dbReference type="ARBA" id="ARBA00022786"/>
    </source>
</evidence>
<keyword evidence="14" id="KW-1133">Transmembrane helix</keyword>
<keyword evidence="13" id="KW-0653">Protein transport</keyword>
<evidence type="ECO:0000256" key="3">
    <source>
        <dbReference type="ARBA" id="ARBA00004906"/>
    </source>
</evidence>
<evidence type="ECO:0000256" key="15">
    <source>
        <dbReference type="ARBA" id="ARBA00023136"/>
    </source>
</evidence>
<evidence type="ECO:0000256" key="1">
    <source>
        <dbReference type="ARBA" id="ARBA00000900"/>
    </source>
</evidence>
<evidence type="ECO:0000256" key="8">
    <source>
        <dbReference type="ARBA" id="ARBA00022692"/>
    </source>
</evidence>
<comment type="pathway">
    <text evidence="3">Protein modification; protein ubiquitination.</text>
</comment>
<evidence type="ECO:0000256" key="17">
    <source>
        <dbReference type="SAM" id="MobiDB-lite"/>
    </source>
</evidence>
<dbReference type="SUPFAM" id="SSF57850">
    <property type="entry name" value="RING/U-box"/>
    <property type="match status" value="1"/>
</dbReference>
<keyword evidence="20" id="KW-1185">Reference proteome</keyword>
<dbReference type="Gene3D" id="3.30.40.10">
    <property type="entry name" value="Zinc/RING finger domain, C3HC4 (zinc finger)"/>
    <property type="match status" value="1"/>
</dbReference>
<dbReference type="GO" id="GO:0008270">
    <property type="term" value="F:zinc ion binding"/>
    <property type="evidence" value="ECO:0007669"/>
    <property type="project" value="UniProtKB-KW"/>
</dbReference>
<evidence type="ECO:0000256" key="6">
    <source>
        <dbReference type="ARBA" id="ARBA00022448"/>
    </source>
</evidence>
<dbReference type="InterPro" id="IPR025654">
    <property type="entry name" value="PEX2/10"/>
</dbReference>
<dbReference type="STRING" id="1157962.A0A250X8F2"/>
<evidence type="ECO:0000313" key="19">
    <source>
        <dbReference type="EMBL" id="GAX79358.1"/>
    </source>
</evidence>
<dbReference type="PANTHER" id="PTHR23350">
    <property type="entry name" value="PEROXISOME ASSEMBLY PROTEIN 10"/>
    <property type="match status" value="1"/>
</dbReference>
<evidence type="ECO:0000313" key="20">
    <source>
        <dbReference type="Proteomes" id="UP000232323"/>
    </source>
</evidence>
<evidence type="ECO:0000256" key="2">
    <source>
        <dbReference type="ARBA" id="ARBA00004585"/>
    </source>
</evidence>
<keyword evidence="12" id="KW-0862">Zinc</keyword>
<accession>A0A250X8F2</accession>
<evidence type="ECO:0000256" key="4">
    <source>
        <dbReference type="ARBA" id="ARBA00008704"/>
    </source>
</evidence>
<evidence type="ECO:0000256" key="16">
    <source>
        <dbReference type="ARBA" id="ARBA00023140"/>
    </source>
</evidence>
<evidence type="ECO:0000256" key="10">
    <source>
        <dbReference type="ARBA" id="ARBA00022771"/>
    </source>
</evidence>
<reference evidence="19 20" key="1">
    <citation type="submission" date="2017-08" db="EMBL/GenBank/DDBJ databases">
        <title>Acidophilic green algal genome provides insights into adaptation to an acidic environment.</title>
        <authorList>
            <person name="Hirooka S."/>
            <person name="Hirose Y."/>
            <person name="Kanesaki Y."/>
            <person name="Higuchi S."/>
            <person name="Fujiwara T."/>
            <person name="Onuma R."/>
            <person name="Era A."/>
            <person name="Ohbayashi R."/>
            <person name="Uzuka A."/>
            <person name="Nozaki H."/>
            <person name="Yoshikawa H."/>
            <person name="Miyagishima S.Y."/>
        </authorList>
    </citation>
    <scope>NUCLEOTIDE SEQUENCE [LARGE SCALE GENOMIC DNA]</scope>
    <source>
        <strain evidence="19 20">NIES-2499</strain>
    </source>
</reference>
<feature type="compositionally biased region" description="Low complexity" evidence="17">
    <location>
        <begin position="173"/>
        <end position="187"/>
    </location>
</feature>
<protein>
    <recommendedName>
        <fullName evidence="5">RING-type E3 ubiquitin transferase</fullName>
        <ecNumber evidence="5">2.3.2.27</ecNumber>
    </recommendedName>
</protein>
<comment type="caution">
    <text evidence="19">The sequence shown here is derived from an EMBL/GenBank/DDBJ whole genome shotgun (WGS) entry which is preliminary data.</text>
</comment>
<keyword evidence="6" id="KW-0813">Transport</keyword>
<dbReference type="PANTHER" id="PTHR23350:SF0">
    <property type="entry name" value="PEROXISOME BIOGENESIS FACTOR 10"/>
    <property type="match status" value="1"/>
</dbReference>
<name>A0A250X8F2_9CHLO</name>
<evidence type="ECO:0000259" key="18">
    <source>
        <dbReference type="Pfam" id="PF04757"/>
    </source>
</evidence>
<organism evidence="19 20">
    <name type="scientific">Chlamydomonas eustigma</name>
    <dbReference type="NCBI Taxonomy" id="1157962"/>
    <lineage>
        <taxon>Eukaryota</taxon>
        <taxon>Viridiplantae</taxon>
        <taxon>Chlorophyta</taxon>
        <taxon>core chlorophytes</taxon>
        <taxon>Chlorophyceae</taxon>
        <taxon>CS clade</taxon>
        <taxon>Chlamydomonadales</taxon>
        <taxon>Chlamydomonadaceae</taxon>
        <taxon>Chlamydomonas</taxon>
    </lineage>
</organism>
<evidence type="ECO:0000256" key="7">
    <source>
        <dbReference type="ARBA" id="ARBA00022679"/>
    </source>
</evidence>
<dbReference type="GO" id="GO:0005778">
    <property type="term" value="C:peroxisomal membrane"/>
    <property type="evidence" value="ECO:0007669"/>
    <property type="project" value="UniProtKB-SubCell"/>
</dbReference>
<dbReference type="InterPro" id="IPR006845">
    <property type="entry name" value="Pex_N"/>
</dbReference>
<keyword evidence="8" id="KW-0812">Transmembrane</keyword>
<keyword evidence="15" id="KW-0472">Membrane</keyword>
<dbReference type="InterPro" id="IPR013083">
    <property type="entry name" value="Znf_RING/FYVE/PHD"/>
</dbReference>
<dbReference type="AlphaFoldDB" id="A0A250X8F2"/>
<comment type="similarity">
    <text evidence="4">Belongs to the pex2/pex10/pex12 family.</text>
</comment>